<feature type="region of interest" description="Disordered" evidence="2">
    <location>
        <begin position="1025"/>
        <end position="1112"/>
    </location>
</feature>
<dbReference type="PANTHER" id="PTHR23317:SF76">
    <property type="entry name" value="LD20667P"/>
    <property type="match status" value="1"/>
</dbReference>
<feature type="compositionally biased region" description="Polar residues" evidence="2">
    <location>
        <begin position="2383"/>
        <end position="2396"/>
    </location>
</feature>
<feature type="compositionally biased region" description="Gly residues" evidence="2">
    <location>
        <begin position="2368"/>
        <end position="2380"/>
    </location>
</feature>
<dbReference type="PANTHER" id="PTHR23317">
    <property type="entry name" value="DEDICATOR OF CYTOKINESIS DOCK"/>
    <property type="match status" value="1"/>
</dbReference>
<feature type="region of interest" description="Disordered" evidence="2">
    <location>
        <begin position="919"/>
        <end position="989"/>
    </location>
</feature>
<comment type="caution">
    <text evidence="4">The sequence shown here is derived from an EMBL/GenBank/DDBJ whole genome shotgun (WGS) entry which is preliminary data.</text>
</comment>
<feature type="compositionally biased region" description="Gly residues" evidence="2">
    <location>
        <begin position="2621"/>
        <end position="2639"/>
    </location>
</feature>
<feature type="compositionally biased region" description="Polar residues" evidence="2">
    <location>
        <begin position="2642"/>
        <end position="2651"/>
    </location>
</feature>
<keyword evidence="5" id="KW-1185">Reference proteome</keyword>
<dbReference type="InterPro" id="IPR027007">
    <property type="entry name" value="C2_DOCK-type_domain"/>
</dbReference>
<protein>
    <recommendedName>
        <fullName evidence="3">C2 DOCK-type domain-containing protein</fullName>
    </recommendedName>
</protein>
<feature type="compositionally biased region" description="Low complexity" evidence="2">
    <location>
        <begin position="2346"/>
        <end position="2362"/>
    </location>
</feature>
<evidence type="ECO:0000313" key="5">
    <source>
        <dbReference type="Proteomes" id="UP001165065"/>
    </source>
</evidence>
<gene>
    <name evidence="4" type="ORF">TrCOL_g12949</name>
</gene>
<evidence type="ECO:0000313" key="4">
    <source>
        <dbReference type="EMBL" id="GMI40390.1"/>
    </source>
</evidence>
<accession>A0A9W7G909</accession>
<dbReference type="OrthoDB" id="206534at2759"/>
<feature type="compositionally biased region" description="Pro residues" evidence="2">
    <location>
        <begin position="242"/>
        <end position="263"/>
    </location>
</feature>
<dbReference type="Proteomes" id="UP001165065">
    <property type="component" value="Unassembled WGS sequence"/>
</dbReference>
<feature type="domain" description="C2 DOCK-type" evidence="3">
    <location>
        <begin position="465"/>
        <end position="772"/>
    </location>
</feature>
<dbReference type="PROSITE" id="PS51650">
    <property type="entry name" value="C2_DOCK"/>
    <property type="match status" value="1"/>
</dbReference>
<feature type="region of interest" description="Disordered" evidence="2">
    <location>
        <begin position="618"/>
        <end position="644"/>
    </location>
</feature>
<dbReference type="EMBL" id="BRYA01000126">
    <property type="protein sequence ID" value="GMI40390.1"/>
    <property type="molecule type" value="Genomic_DNA"/>
</dbReference>
<evidence type="ECO:0000256" key="2">
    <source>
        <dbReference type="SAM" id="MobiDB-lite"/>
    </source>
</evidence>
<feature type="region of interest" description="Disordered" evidence="2">
    <location>
        <begin position="572"/>
        <end position="600"/>
    </location>
</feature>
<feature type="region of interest" description="Disordered" evidence="2">
    <location>
        <begin position="1263"/>
        <end position="1284"/>
    </location>
</feature>
<dbReference type="InterPro" id="IPR026791">
    <property type="entry name" value="DOCK"/>
</dbReference>
<reference evidence="5" key="1">
    <citation type="journal article" date="2023" name="Commun. Biol.">
        <title>Genome analysis of Parmales, the sister group of diatoms, reveals the evolutionary specialization of diatoms from phago-mixotrophs to photoautotrophs.</title>
        <authorList>
            <person name="Ban H."/>
            <person name="Sato S."/>
            <person name="Yoshikawa S."/>
            <person name="Yamada K."/>
            <person name="Nakamura Y."/>
            <person name="Ichinomiya M."/>
            <person name="Sato N."/>
            <person name="Blanc-Mathieu R."/>
            <person name="Endo H."/>
            <person name="Kuwata A."/>
            <person name="Ogata H."/>
        </authorList>
    </citation>
    <scope>NUCLEOTIDE SEQUENCE [LARGE SCALE GENOMIC DNA]</scope>
</reference>
<sequence length="2748" mass="299216">MNPNLGQPSLRLKSGPLPRIFGVHDAQIRPDDPSLTNAYDIYELTTFPYISAKEKSDSRRGVGAVTGASDLSPKFPPSVAPSASMAPNAMHGSSTLPPALARVPSFNPPSFSVPYTSLSNDPPRQEDLGIFDNREELENEKQREIEREVAEGFEVNLFGKFGRSAGGFASSGNARGRELEGGFGRLLKDPSEMMNYIEIRPLELTFQGTSTHFYSSIAIYYLSNASSGKQSGRISTVFHFETPPPPPPPSPTSPFPPPPLPPPSHGAIFSIPAGLPFENVYAIVTISKVLSASSELETSSKPAHRFPSFPTRAPSGPSPLLRFLSPFSVATISLSSHLNSTAAGGKVHVPIYKFVGGGEDSVKEVVQSRGELFKGGKASFFIRNHHTDPLNAFKPSTSSFPPPTHLKSIASNSIATATFKHPPPFSHPLPSSPPSPQMTFELHPFLPLPTAPTFQPQPHLYMSYANSYLVSPLSLINSTKRNIVLRLTLRRGTLSPTNDSMIILSPPLRCLQNPRYSGSRMCNYGYSSCTYHSTSPAFLDEFKFVLPDSLDGHKQGDLCIVVEVFHVKVKESTKRKKSKRGSGSGTNLEDPSSSSSSFSLPNFQSLRAASSEDTINTHDTAASYGSSSTATNCPPSLNSHLSSGQADEIHLPSNLVEFQGAGILPLVPSFSLLPNGTYTISVSYHLTPQPVNPASSSSSLSVPSDSSIRAQTPMSRMLPFPLSSASSTPSSPSLPPPLEPPLALYKHVVHHSSSSSSSSSSPSVLKLKTHSLASIHPQHDTLQDAFNFHPPDPLPCSLPAVPLSPPSDSMSLIKVLAGLCELPSTTLSTQFPRLLKLLTLCVTSGAGIYTPVLANPTEITNLRINALAVLFVVVNKVYALYQKSSNEVSNVIGHTWNVNAYGKLVASLCIAGKTTHCSPSPSGSSSPPQPFPPHFEDSDEEDCFDSPSPTPRARCATYPRDGENFPSPSSSSPSSTSSPTTTPLSAVTCTPPVFNGSSSLYLHNELSTIKEGEEVNLSRSFDDSDILSSKRSNKERRNRTPSPPEAQALFPIPNLDSPSAQDVGLKSKPGMKSRQTLSPEPSSKLPPAGPSRPAPLSHPQSALPTSLDDTNDDEYKMNFMTASSSFNQKFLGNSTSASLIESTEGFLDKLGANLGITNYNNSANDDFAGENKSVGAKHHRKTKSVCSIDWSLSSSGGAAHTSGSKASIVHSGNILSSLSSSSSSDSTGSFTNLSSPVKHSRQKNQDSVILSFINTVKILSPKSSSDGALKDNAPPFRHPNGANGTAVKLPGYDVRLNTASSNPVRWWPYLYEVIICQWVVLLKNQQRMIEKEIIEDKCVHAACIIGKGVSVSMAPVMFDIIQISLCSHIHEFTSNPSPSSSSIPPSTSSSSSPSSSFTTLVSLSPHILDNICNLISCLTDACVMTRNFDKVSSRRIAREVNMKLVEFIRDFFAFLPTPEVHCMINTYFSSFLKPRSRFHKEGVSKLSVRYSTEILNLRLDAVKILCRTTHFVEVNTLLADRWDPKYMVPTPNITLNSLNRHPKTKAKRRHFFNEALHSVAACMEKPTYKVSRRSLLSPPHWLACIVVDQIMDTASQRDFEVQGRAADIMLKLFQNHNEEGTTKNKRNKIAAMYVPVIRMLTNHVQSLLLDDIYSSRRKKMLASLLFILQSAPPELLGALWRDLILSCKGCGRYEFLNLHLGRGESFDEAELNVETPNREFDPTLLLVFDLLSLSLRTLEYVPTDGSDEDTHFNEWYSHDATSIVTASARTIVAEMILLIKPVVEKSGTHTDMSAFHVNHLHLNQSVGPHELNYSVADLALFVRSVGKVYLEGLSLNQSDGCIVNLILASVELLKAFGLKLFLVAMGDSLQDLLRVLLFHAGARRATVRVQALELLVLLLRACWAGHGTLTKVRVPCLAVFVEVMDKVASRNAGLNGLGGEKDVIIALSPLEKSIERLQHGSVSRNLAFKSGLSRFARQLMIIYKAYVAVWEIAHDIMGVHYEGIEEALFDAAMVFDRHELPHYRISWLRKLAEFHELQNRQKFAESALCRYEIYKTFDEAGKISQFIWHSRPYPLWEELSRRRRTQTQGVGINEAPSNLSNDSLDDVDGGVSYMMRAIEGNEEWEMVEALLTSASSFRKAGMMHNAKNAYGTAASFFTSKFDDEGMQRCYLALSTLVRTSIPVLDSVCYESPRMATITGINLDPMSFQPEEYGRYFRVWFHGSAPDHLVGEEFVYRAPHYADIESFGDHVSTVISSMLPGYIPIDLVLDDGLHSNSNSAAKAGAYVPRPSQRRVKLQKVVLSEREKNQDGGVCQIKITPLRPVEGGRGGKGSAKWFELMSARVWESSGGNSSSDTLSEQTSSRRPSPQGGGLTGSMGGCMVGSTQGSLTGSMSGSMRSDCPTRLSSWSGIDSPASCRKTQKVVEVELQEAKMRNEIEGLTTFEFTSLKSSASEGHDRRSSLSSLSHSSKILRVTQLQVSRPFPACVSRQQVSSRLVFSRSVLSSNICSICSWNSILFQAILATNNNVRETSGADGIGKDGAKVVVDALHRSGVAAMAIKVLTRKKGDGKKESKDDIEGKKQLCRAIVMFLELSHMLTSKNRELLLAYVSQQKENRQQVSGGLVGGKGGGSDGGKSGGWGAQRSFSSNTNKDSLGAGEGVQGVGFGEEEEDMGGGQQRLKSAIGVQSELQRSFSSTTGTLFPILESWIGGEVPNWILMSSSEGYFSSGSYSNVGIEKSYVFSANNLSFT</sequence>
<dbReference type="GO" id="GO:0005085">
    <property type="term" value="F:guanyl-nucleotide exchange factor activity"/>
    <property type="evidence" value="ECO:0007669"/>
    <property type="project" value="InterPro"/>
</dbReference>
<dbReference type="GO" id="GO:0007264">
    <property type="term" value="P:small GTPase-mediated signal transduction"/>
    <property type="evidence" value="ECO:0007669"/>
    <property type="project" value="InterPro"/>
</dbReference>
<organism evidence="4 5">
    <name type="scientific">Triparma columacea</name>
    <dbReference type="NCBI Taxonomy" id="722753"/>
    <lineage>
        <taxon>Eukaryota</taxon>
        <taxon>Sar</taxon>
        <taxon>Stramenopiles</taxon>
        <taxon>Ochrophyta</taxon>
        <taxon>Bolidophyceae</taxon>
        <taxon>Parmales</taxon>
        <taxon>Triparmaceae</taxon>
        <taxon>Triparma</taxon>
    </lineage>
</organism>
<comment type="similarity">
    <text evidence="1">Belongs to the DOCK family.</text>
</comment>
<feature type="region of interest" description="Disordered" evidence="2">
    <location>
        <begin position="2345"/>
        <end position="2404"/>
    </location>
</feature>
<evidence type="ECO:0000259" key="3">
    <source>
        <dbReference type="PROSITE" id="PS51650"/>
    </source>
</evidence>
<feature type="compositionally biased region" description="Polar residues" evidence="2">
    <location>
        <begin position="1098"/>
        <end position="1108"/>
    </location>
</feature>
<feature type="compositionally biased region" description="Low complexity" evidence="2">
    <location>
        <begin position="718"/>
        <end position="731"/>
    </location>
</feature>
<feature type="region of interest" description="Disordered" evidence="2">
    <location>
        <begin position="718"/>
        <end position="737"/>
    </location>
</feature>
<feature type="compositionally biased region" description="Gly residues" evidence="2">
    <location>
        <begin position="2655"/>
        <end position="2664"/>
    </location>
</feature>
<feature type="compositionally biased region" description="Low complexity" evidence="2">
    <location>
        <begin position="620"/>
        <end position="631"/>
    </location>
</feature>
<name>A0A9W7G909_9STRA</name>
<proteinExistence type="inferred from homology"/>
<feature type="compositionally biased region" description="Low complexity" evidence="2">
    <location>
        <begin position="966"/>
        <end position="983"/>
    </location>
</feature>
<feature type="region of interest" description="Disordered" evidence="2">
    <location>
        <begin position="2617"/>
        <end position="2678"/>
    </location>
</feature>
<feature type="region of interest" description="Disordered" evidence="2">
    <location>
        <begin position="240"/>
        <end position="263"/>
    </location>
</feature>
<feature type="compositionally biased region" description="Polar residues" evidence="2">
    <location>
        <begin position="632"/>
        <end position="644"/>
    </location>
</feature>
<evidence type="ECO:0000256" key="1">
    <source>
        <dbReference type="PROSITE-ProRule" id="PRU00983"/>
    </source>
</evidence>